<sequence>MPQITNVTLHSFSSEDPNFPAKNLIETKITKKWKCEKAGEKSVFVILKLDKPYKFTQIDIGNEFTGVIEILVGNSMLVPPKFEEIILATSLMTIFDAKNERNPNGVRMFGRDLFNPAVADIQWDLVKIICSQPFNNHRQYGLSFINLHTNEEVTPNDDDDSPIKSKIPKIQLPSQEKTPKVAPKATTKIGKFRFRDSNSDDEEETSPFAQWKNKKDNPHSTNSRVTPKSDTKFSIKEQLKAKLESESKRRKVDDDDVKTAKVKQDRNRSKGLFYDSSDDEPNEKLQKKIEKDKELKSSTQKHPVRPTPTKSSPSTSKFSSFLNDDDERKRSSVSSPQRNKLKDEDSSTQKKTNKEIKYRPFNKLMEGVTFVISGYQNPERGIIRQKALDMGAKYKADWDDTCTHLICAYSNTPKYNQVRGKGKIIPKKWIENCFIEQKMIPWRRFALDSTEKNKSESEDEILCDWHKPKSSTESKVEKMEQSDDSDGDMLIVDCRGQKNDAKIIIDSDSESDMAIVDKTNKNNNIKDDKMDSKQDNDDDNKNRFEDEQQQQQKPESIDERNNNKKEMETDVYSEDDSVSSIDITTVECQAFKDKIFYLNQDLSATDTIKLRDNIKHMLGIVTKNPQKAHYIISKQGKKLPTNFKAEVVKEIWIRECFDLQAFIPTTRYKI</sequence>
<dbReference type="PANTHER" id="PTHR11370">
    <property type="entry name" value="DNA-REPAIR PROTEIN XRCC1"/>
    <property type="match status" value="1"/>
</dbReference>
<evidence type="ECO:0000256" key="1">
    <source>
        <dbReference type="ARBA" id="ARBA00004123"/>
    </source>
</evidence>
<dbReference type="InterPro" id="IPR045080">
    <property type="entry name" value="BRCT_XRCC1_rpt1"/>
</dbReference>
<evidence type="ECO:0000256" key="2">
    <source>
        <dbReference type="ARBA" id="ARBA00022737"/>
    </source>
</evidence>
<dbReference type="GO" id="GO:0003684">
    <property type="term" value="F:damaged DNA binding"/>
    <property type="evidence" value="ECO:0007669"/>
    <property type="project" value="InterPro"/>
</dbReference>
<dbReference type="SUPFAM" id="SSF49785">
    <property type="entry name" value="Galactose-binding domain-like"/>
    <property type="match status" value="1"/>
</dbReference>
<dbReference type="AlphaFoldDB" id="A0A9N9RI20"/>
<feature type="domain" description="BRCT" evidence="7">
    <location>
        <begin position="586"/>
        <end position="670"/>
    </location>
</feature>
<dbReference type="Proteomes" id="UP001153620">
    <property type="component" value="Chromosome 1"/>
</dbReference>
<dbReference type="GO" id="GO:0006284">
    <property type="term" value="P:base-excision repair"/>
    <property type="evidence" value="ECO:0007669"/>
    <property type="project" value="InterPro"/>
</dbReference>
<feature type="region of interest" description="Disordered" evidence="6">
    <location>
        <begin position="174"/>
        <end position="357"/>
    </location>
</feature>
<evidence type="ECO:0000256" key="6">
    <source>
        <dbReference type="SAM" id="MobiDB-lite"/>
    </source>
</evidence>
<dbReference type="GO" id="GO:0000012">
    <property type="term" value="P:single strand break repair"/>
    <property type="evidence" value="ECO:0007669"/>
    <property type="project" value="InterPro"/>
</dbReference>
<feature type="compositionally biased region" description="Basic and acidic residues" evidence="6">
    <location>
        <begin position="282"/>
        <end position="296"/>
    </location>
</feature>
<feature type="compositionally biased region" description="Basic and acidic residues" evidence="6">
    <location>
        <begin position="466"/>
        <end position="481"/>
    </location>
</feature>
<feature type="compositionally biased region" description="Basic and acidic residues" evidence="6">
    <location>
        <begin position="340"/>
        <end position="357"/>
    </location>
</feature>
<keyword evidence="5" id="KW-0539">Nucleus</keyword>
<name>A0A9N9RI20_9DIPT</name>
<dbReference type="GO" id="GO:0005634">
    <property type="term" value="C:nucleus"/>
    <property type="evidence" value="ECO:0007669"/>
    <property type="project" value="UniProtKB-SubCell"/>
</dbReference>
<protein>
    <recommendedName>
        <fullName evidence="7">BRCT domain-containing protein</fullName>
    </recommendedName>
</protein>
<accession>A0A9N9RI20</accession>
<feature type="region of interest" description="Disordered" evidence="6">
    <location>
        <begin position="514"/>
        <end position="574"/>
    </location>
</feature>
<dbReference type="InterPro" id="IPR036420">
    <property type="entry name" value="BRCT_dom_sf"/>
</dbReference>
<dbReference type="Pfam" id="PF01834">
    <property type="entry name" value="XRCC1_N"/>
    <property type="match status" value="1"/>
</dbReference>
<dbReference type="OrthoDB" id="25840at2759"/>
<feature type="compositionally biased region" description="Basic and acidic residues" evidence="6">
    <location>
        <begin position="518"/>
        <end position="546"/>
    </location>
</feature>
<feature type="compositionally biased region" description="Basic and acidic residues" evidence="6">
    <location>
        <begin position="227"/>
        <end position="268"/>
    </location>
</feature>
<evidence type="ECO:0000313" key="8">
    <source>
        <dbReference type="EMBL" id="CAG9798377.1"/>
    </source>
</evidence>
<evidence type="ECO:0000256" key="5">
    <source>
        <dbReference type="ARBA" id="ARBA00023242"/>
    </source>
</evidence>
<dbReference type="Gene3D" id="3.40.50.10190">
    <property type="entry name" value="BRCT domain"/>
    <property type="match status" value="2"/>
</dbReference>
<dbReference type="CDD" id="cd17725">
    <property type="entry name" value="BRCT_XRCC1_rpt1"/>
    <property type="match status" value="1"/>
</dbReference>
<feature type="compositionally biased region" description="Basic and acidic residues" evidence="6">
    <location>
        <begin position="555"/>
        <end position="568"/>
    </location>
</feature>
<dbReference type="InterPro" id="IPR002706">
    <property type="entry name" value="Xrcc1_N"/>
</dbReference>
<feature type="region of interest" description="Disordered" evidence="6">
    <location>
        <begin position="466"/>
        <end position="491"/>
    </location>
</feature>
<reference evidence="8" key="2">
    <citation type="submission" date="2022-10" db="EMBL/GenBank/DDBJ databases">
        <authorList>
            <consortium name="ENA_rothamsted_submissions"/>
            <consortium name="culmorum"/>
            <person name="King R."/>
        </authorList>
    </citation>
    <scope>NUCLEOTIDE SEQUENCE</scope>
</reference>
<dbReference type="Pfam" id="PF00533">
    <property type="entry name" value="BRCT"/>
    <property type="match status" value="1"/>
</dbReference>
<evidence type="ECO:0000313" key="9">
    <source>
        <dbReference type="Proteomes" id="UP001153620"/>
    </source>
</evidence>
<dbReference type="GO" id="GO:0006303">
    <property type="term" value="P:double-strand break repair via nonhomologous end joining"/>
    <property type="evidence" value="ECO:0007669"/>
    <property type="project" value="InterPro"/>
</dbReference>
<feature type="compositionally biased region" description="Low complexity" evidence="6">
    <location>
        <begin position="307"/>
        <end position="321"/>
    </location>
</feature>
<evidence type="ECO:0000259" key="7">
    <source>
        <dbReference type="PROSITE" id="PS50172"/>
    </source>
</evidence>
<comment type="subcellular location">
    <subcellularLocation>
        <location evidence="1">Nucleus</location>
    </subcellularLocation>
</comment>
<keyword evidence="3" id="KW-0227">DNA damage</keyword>
<proteinExistence type="predicted"/>
<dbReference type="PANTHER" id="PTHR11370:SF5">
    <property type="entry name" value="DNA REPAIR PROTEIN XRCC1"/>
    <property type="match status" value="1"/>
</dbReference>
<dbReference type="FunFam" id="2.60.120.260:FF:000025">
    <property type="entry name" value="DNA repair protein XRCC1 isoform X1"/>
    <property type="match status" value="1"/>
</dbReference>
<dbReference type="InterPro" id="IPR008979">
    <property type="entry name" value="Galactose-bd-like_sf"/>
</dbReference>
<evidence type="ECO:0000256" key="4">
    <source>
        <dbReference type="ARBA" id="ARBA00023204"/>
    </source>
</evidence>
<gene>
    <name evidence="8" type="ORF">CHIRRI_LOCUS1360</name>
</gene>
<reference evidence="8" key="1">
    <citation type="submission" date="2022-01" db="EMBL/GenBank/DDBJ databases">
        <authorList>
            <person name="King R."/>
        </authorList>
    </citation>
    <scope>NUCLEOTIDE SEQUENCE</scope>
</reference>
<dbReference type="SMART" id="SM00292">
    <property type="entry name" value="BRCT"/>
    <property type="match status" value="2"/>
</dbReference>
<dbReference type="InterPro" id="IPR001357">
    <property type="entry name" value="BRCT_dom"/>
</dbReference>
<organism evidence="8 9">
    <name type="scientific">Chironomus riparius</name>
    <dbReference type="NCBI Taxonomy" id="315576"/>
    <lineage>
        <taxon>Eukaryota</taxon>
        <taxon>Metazoa</taxon>
        <taxon>Ecdysozoa</taxon>
        <taxon>Arthropoda</taxon>
        <taxon>Hexapoda</taxon>
        <taxon>Insecta</taxon>
        <taxon>Pterygota</taxon>
        <taxon>Neoptera</taxon>
        <taxon>Endopterygota</taxon>
        <taxon>Diptera</taxon>
        <taxon>Nematocera</taxon>
        <taxon>Chironomoidea</taxon>
        <taxon>Chironomidae</taxon>
        <taxon>Chironominae</taxon>
        <taxon>Chironomus</taxon>
    </lineage>
</organism>
<dbReference type="Gene3D" id="2.60.120.260">
    <property type="entry name" value="Galactose-binding domain-like"/>
    <property type="match status" value="1"/>
</dbReference>
<dbReference type="FunFam" id="3.40.50.10190:FF:000008">
    <property type="entry name" value="X-ray repair cross complementing 1"/>
    <property type="match status" value="1"/>
</dbReference>
<dbReference type="SUPFAM" id="SSF52113">
    <property type="entry name" value="BRCT domain"/>
    <property type="match status" value="2"/>
</dbReference>
<keyword evidence="4" id="KW-0234">DNA repair</keyword>
<dbReference type="PROSITE" id="PS50172">
    <property type="entry name" value="BRCT"/>
    <property type="match status" value="2"/>
</dbReference>
<dbReference type="EMBL" id="OU895877">
    <property type="protein sequence ID" value="CAG9798377.1"/>
    <property type="molecule type" value="Genomic_DNA"/>
</dbReference>
<evidence type="ECO:0000256" key="3">
    <source>
        <dbReference type="ARBA" id="ARBA00022763"/>
    </source>
</evidence>
<keyword evidence="2" id="KW-0677">Repeat</keyword>
<keyword evidence="9" id="KW-1185">Reference proteome</keyword>
<feature type="domain" description="BRCT" evidence="7">
    <location>
        <begin position="360"/>
        <end position="447"/>
    </location>
</feature>